<dbReference type="SUPFAM" id="SSF48403">
    <property type="entry name" value="Ankyrin repeat"/>
    <property type="match status" value="2"/>
</dbReference>
<proteinExistence type="predicted"/>
<keyword evidence="6 8" id="KW-0040">ANK repeat</keyword>
<reference evidence="11 12" key="1">
    <citation type="journal article" date="2012" name="Nat. Biotechnol.">
        <title>Draft genome sequence of pigeonpea (Cajanus cajan), an orphan legume crop of resource-poor farmers.</title>
        <authorList>
            <person name="Varshney R.K."/>
            <person name="Chen W."/>
            <person name="Li Y."/>
            <person name="Bharti A.K."/>
            <person name="Saxena R.K."/>
            <person name="Schlueter J.A."/>
            <person name="Donoghue M.T."/>
            <person name="Azam S."/>
            <person name="Fan G."/>
            <person name="Whaley A.M."/>
            <person name="Farmer A.D."/>
            <person name="Sheridan J."/>
            <person name="Iwata A."/>
            <person name="Tuteja R."/>
            <person name="Penmetsa R.V."/>
            <person name="Wu W."/>
            <person name="Upadhyaya H.D."/>
            <person name="Yang S.P."/>
            <person name="Shah T."/>
            <person name="Saxena K.B."/>
            <person name="Michael T."/>
            <person name="McCombie W.R."/>
            <person name="Yang B."/>
            <person name="Zhang G."/>
            <person name="Yang H."/>
            <person name="Wang J."/>
            <person name="Spillane C."/>
            <person name="Cook D.R."/>
            <person name="May G.D."/>
            <person name="Xu X."/>
            <person name="Jackson S.A."/>
        </authorList>
    </citation>
    <scope>NUCLEOTIDE SEQUENCE [LARGE SCALE GENOMIC DNA]</scope>
    <source>
        <strain evidence="12">cv. Asha</strain>
    </source>
</reference>
<keyword evidence="7 9" id="KW-0472">Membrane</keyword>
<evidence type="ECO:0000256" key="5">
    <source>
        <dbReference type="ARBA" id="ARBA00022989"/>
    </source>
</evidence>
<dbReference type="PROSITE" id="PS50297">
    <property type="entry name" value="ANK_REP_REGION"/>
    <property type="match status" value="1"/>
</dbReference>
<dbReference type="STRING" id="3821.A0A151U1I9"/>
<dbReference type="PANTHER" id="PTHR24186">
    <property type="entry name" value="PROTEIN PHOSPHATASE 1 REGULATORY SUBUNIT"/>
    <property type="match status" value="1"/>
</dbReference>
<evidence type="ECO:0000256" key="6">
    <source>
        <dbReference type="ARBA" id="ARBA00023043"/>
    </source>
</evidence>
<organism evidence="11 12">
    <name type="scientific">Cajanus cajan</name>
    <name type="common">Pigeon pea</name>
    <name type="synonym">Cajanus indicus</name>
    <dbReference type="NCBI Taxonomy" id="3821"/>
    <lineage>
        <taxon>Eukaryota</taxon>
        <taxon>Viridiplantae</taxon>
        <taxon>Streptophyta</taxon>
        <taxon>Embryophyta</taxon>
        <taxon>Tracheophyta</taxon>
        <taxon>Spermatophyta</taxon>
        <taxon>Magnoliopsida</taxon>
        <taxon>eudicotyledons</taxon>
        <taxon>Gunneridae</taxon>
        <taxon>Pentapetalae</taxon>
        <taxon>rosids</taxon>
        <taxon>fabids</taxon>
        <taxon>Fabales</taxon>
        <taxon>Fabaceae</taxon>
        <taxon>Papilionoideae</taxon>
        <taxon>50 kb inversion clade</taxon>
        <taxon>NPAAA clade</taxon>
        <taxon>indigoferoid/millettioid clade</taxon>
        <taxon>Phaseoleae</taxon>
        <taxon>Cajanus</taxon>
    </lineage>
</organism>
<feature type="repeat" description="ANK" evidence="8">
    <location>
        <begin position="27"/>
        <end position="59"/>
    </location>
</feature>
<evidence type="ECO:0000256" key="1">
    <source>
        <dbReference type="ARBA" id="ARBA00004141"/>
    </source>
</evidence>
<keyword evidence="4" id="KW-0677">Repeat</keyword>
<evidence type="ECO:0000256" key="3">
    <source>
        <dbReference type="ARBA" id="ARBA00022692"/>
    </source>
</evidence>
<feature type="repeat" description="ANK" evidence="8">
    <location>
        <begin position="298"/>
        <end position="330"/>
    </location>
</feature>
<feature type="domain" description="PGG" evidence="10">
    <location>
        <begin position="423"/>
        <end position="525"/>
    </location>
</feature>
<evidence type="ECO:0000256" key="7">
    <source>
        <dbReference type="ARBA" id="ARBA00023136"/>
    </source>
</evidence>
<evidence type="ECO:0000256" key="8">
    <source>
        <dbReference type="PROSITE-ProRule" id="PRU00023"/>
    </source>
</evidence>
<dbReference type="AlphaFoldDB" id="A0A151U1I9"/>
<evidence type="ECO:0000256" key="9">
    <source>
        <dbReference type="SAM" id="Phobius"/>
    </source>
</evidence>
<evidence type="ECO:0000259" key="10">
    <source>
        <dbReference type="Pfam" id="PF13962"/>
    </source>
</evidence>
<evidence type="ECO:0000256" key="4">
    <source>
        <dbReference type="ARBA" id="ARBA00022737"/>
    </source>
</evidence>
<evidence type="ECO:0000313" key="11">
    <source>
        <dbReference type="EMBL" id="KYP73160.1"/>
    </source>
</evidence>
<dbReference type="Gramene" id="C.cajan_05633.t">
    <property type="protein sequence ID" value="C.cajan_05633.t"/>
    <property type="gene ID" value="C.cajan_05633"/>
</dbReference>
<dbReference type="PROSITE" id="PS50088">
    <property type="entry name" value="ANK_REPEAT"/>
    <property type="match status" value="2"/>
</dbReference>
<dbReference type="PANTHER" id="PTHR24186:SF46">
    <property type="entry name" value="PROTEIN ACCELERATED CELL DEATH 6-LIKE"/>
    <property type="match status" value="1"/>
</dbReference>
<feature type="transmembrane region" description="Helical" evidence="9">
    <location>
        <begin position="463"/>
        <end position="487"/>
    </location>
</feature>
<keyword evidence="3 9" id="KW-0812">Transmembrane</keyword>
<dbReference type="InterPro" id="IPR002110">
    <property type="entry name" value="Ankyrin_rpt"/>
</dbReference>
<evidence type="ECO:0000313" key="12">
    <source>
        <dbReference type="Proteomes" id="UP000075243"/>
    </source>
</evidence>
<evidence type="ECO:0000256" key="2">
    <source>
        <dbReference type="ARBA" id="ARBA00004413"/>
    </source>
</evidence>
<protein>
    <submittedName>
        <fullName evidence="11">Ankyrin repeat-containing protein At3g12360 family</fullName>
    </submittedName>
</protein>
<accession>A0A151U1I9</accession>
<name>A0A151U1I9_CAJCA</name>
<dbReference type="InterPro" id="IPR036770">
    <property type="entry name" value="Ankyrin_rpt-contain_sf"/>
</dbReference>
<dbReference type="GO" id="GO:0005886">
    <property type="term" value="C:plasma membrane"/>
    <property type="evidence" value="ECO:0007669"/>
    <property type="project" value="UniProtKB-SubCell"/>
</dbReference>
<dbReference type="OMA" id="YYKGICY"/>
<sequence length="591" mass="66447">MAKGCILSNNLQDSCFFDLTQTRTPVLGNTMLHVAACNGNNDVVDLVVKKAPELLFLRNKNEDTALHVAARAGHNLTIQKLLEAYSDFQRPEIAKEWLQFEQRNNAEGLIYLIRLENNQGNTMLHEAMMCSKCKGPNIFQVLDSYRGESVSESCYESALTKINKANQSVLYLAVETGHKDTVILILNKCHKDVMPQGISPFMAIIMKRDKDMLDTILTNKQEWIHLADVNERVALHYAAFTGFLDGVVYLIEQCKSCMNGKDKHEFLPLHLAAHGGNVQVLEELLKYCSDPTEMLDKNGRNILHIAAKSGKYEVVQYILKTRANIGMINQKDVEGNTPLHLASKWCHPRIVYDLTWNERVNLRAVNQHKQTALDIVNEAYQVYQSQEKNPSIRQAIVEKGKDGVSETKITVNCKDKGSETDPYKDRVETLQVVSTLIVTASVAACLAVPGEADGAAHNINHTMFHFFIFSITISLFSSISATVILVWTRLGVLELLEYALDWVLPLLGVSLISLSLAFMSGLYTVISKKGWLATTFLVITLIFVVAVSFLYILFFLPSKSTMKPLRYISFYPFIFLAWMAESGTNHETHNM</sequence>
<dbReference type="EMBL" id="CM003604">
    <property type="protein sequence ID" value="KYP73160.1"/>
    <property type="molecule type" value="Genomic_DNA"/>
</dbReference>
<keyword evidence="5 9" id="KW-1133">Transmembrane helix</keyword>
<keyword evidence="12" id="KW-1185">Reference proteome</keyword>
<dbReference type="Pfam" id="PF12796">
    <property type="entry name" value="Ank_2"/>
    <property type="match status" value="3"/>
</dbReference>
<comment type="subcellular location">
    <subcellularLocation>
        <location evidence="2">Cell membrane</location>
        <topology evidence="2">Peripheral membrane protein</topology>
        <orientation evidence="2">Cytoplasmic side</orientation>
    </subcellularLocation>
    <subcellularLocation>
        <location evidence="1">Membrane</location>
        <topology evidence="1">Multi-pass membrane protein</topology>
    </subcellularLocation>
</comment>
<feature type="transmembrane region" description="Helical" evidence="9">
    <location>
        <begin position="531"/>
        <end position="556"/>
    </location>
</feature>
<dbReference type="InterPro" id="IPR026961">
    <property type="entry name" value="PGG_dom"/>
</dbReference>
<dbReference type="Gene3D" id="1.25.40.20">
    <property type="entry name" value="Ankyrin repeat-containing domain"/>
    <property type="match status" value="1"/>
</dbReference>
<gene>
    <name evidence="11" type="ORF">KK1_005773</name>
</gene>
<dbReference type="Pfam" id="PF13962">
    <property type="entry name" value="PGG"/>
    <property type="match status" value="1"/>
</dbReference>
<dbReference type="Proteomes" id="UP000075243">
    <property type="component" value="Chromosome 2"/>
</dbReference>
<dbReference type="SMART" id="SM00248">
    <property type="entry name" value="ANK"/>
    <property type="match status" value="9"/>
</dbReference>
<feature type="transmembrane region" description="Helical" evidence="9">
    <location>
        <begin position="499"/>
        <end position="519"/>
    </location>
</feature>